<proteinExistence type="predicted"/>
<dbReference type="GO" id="GO:0031175">
    <property type="term" value="P:neuron projection development"/>
    <property type="evidence" value="ECO:0007669"/>
    <property type="project" value="TreeGrafter"/>
</dbReference>
<organism evidence="4 5">
    <name type="scientific">Coptotermes formosanus</name>
    <name type="common">Formosan subterranean termite</name>
    <dbReference type="NCBI Taxonomy" id="36987"/>
    <lineage>
        <taxon>Eukaryota</taxon>
        <taxon>Metazoa</taxon>
        <taxon>Ecdysozoa</taxon>
        <taxon>Arthropoda</taxon>
        <taxon>Hexapoda</taxon>
        <taxon>Insecta</taxon>
        <taxon>Pterygota</taxon>
        <taxon>Neoptera</taxon>
        <taxon>Polyneoptera</taxon>
        <taxon>Dictyoptera</taxon>
        <taxon>Blattodea</taxon>
        <taxon>Blattoidea</taxon>
        <taxon>Termitoidae</taxon>
        <taxon>Rhinotermitidae</taxon>
        <taxon>Coptotermes</taxon>
    </lineage>
</organism>
<dbReference type="Proteomes" id="UP000502823">
    <property type="component" value="Unassembled WGS sequence"/>
</dbReference>
<dbReference type="PANTHER" id="PTHR13255">
    <property type="entry name" value="ATAXIN-10"/>
    <property type="match status" value="1"/>
</dbReference>
<dbReference type="OrthoDB" id="379794at2759"/>
<dbReference type="InterPro" id="IPR019156">
    <property type="entry name" value="Ataxin-10_domain"/>
</dbReference>
<sequence>RTVIIQWVVLAIRNLCENNLENQALIASMTRKGVVDSSVLLEMGLTLHAGDDSKIVVMPLNRHASL</sequence>
<dbReference type="InterPro" id="IPR051374">
    <property type="entry name" value="Ataxin-10/CTR86_families"/>
</dbReference>
<keyword evidence="1" id="KW-0132">Cell division</keyword>
<reference evidence="5" key="1">
    <citation type="submission" date="2020-01" db="EMBL/GenBank/DDBJ databases">
        <title>Draft genome sequence of the Termite Coptotermes fromosanus.</title>
        <authorList>
            <person name="Itakura S."/>
            <person name="Yosikawa Y."/>
            <person name="Umezawa K."/>
        </authorList>
    </citation>
    <scope>NUCLEOTIDE SEQUENCE [LARGE SCALE GENOMIC DNA]</scope>
</reference>
<keyword evidence="2" id="KW-0131">Cell cycle</keyword>
<feature type="non-terminal residue" evidence="4">
    <location>
        <position position="1"/>
    </location>
</feature>
<dbReference type="GO" id="GO:0005829">
    <property type="term" value="C:cytosol"/>
    <property type="evidence" value="ECO:0007669"/>
    <property type="project" value="TreeGrafter"/>
</dbReference>
<accession>A0A6L2PC55</accession>
<dbReference type="Pfam" id="PF09759">
    <property type="entry name" value="Atx10homo_assoc"/>
    <property type="match status" value="1"/>
</dbReference>
<evidence type="ECO:0000259" key="3">
    <source>
        <dbReference type="Pfam" id="PF09759"/>
    </source>
</evidence>
<comment type="caution">
    <text evidence="4">The sequence shown here is derived from an EMBL/GenBank/DDBJ whole genome shotgun (WGS) entry which is preliminary data.</text>
</comment>
<dbReference type="EMBL" id="BLKM01000194">
    <property type="protein sequence ID" value="GFG30051.1"/>
    <property type="molecule type" value="Genomic_DNA"/>
</dbReference>
<feature type="domain" description="Ataxin-10" evidence="3">
    <location>
        <begin position="3"/>
        <end position="56"/>
    </location>
</feature>
<dbReference type="GO" id="GO:0051301">
    <property type="term" value="P:cell division"/>
    <property type="evidence" value="ECO:0007669"/>
    <property type="project" value="UniProtKB-KW"/>
</dbReference>
<dbReference type="AlphaFoldDB" id="A0A6L2PC55"/>
<evidence type="ECO:0000313" key="5">
    <source>
        <dbReference type="Proteomes" id="UP000502823"/>
    </source>
</evidence>
<evidence type="ECO:0000256" key="2">
    <source>
        <dbReference type="ARBA" id="ARBA00023306"/>
    </source>
</evidence>
<dbReference type="InParanoid" id="A0A6L2PC55"/>
<evidence type="ECO:0000256" key="1">
    <source>
        <dbReference type="ARBA" id="ARBA00022618"/>
    </source>
</evidence>
<evidence type="ECO:0000313" key="4">
    <source>
        <dbReference type="EMBL" id="GFG30051.1"/>
    </source>
</evidence>
<dbReference type="PANTHER" id="PTHR13255:SF0">
    <property type="entry name" value="ATAXIN-10"/>
    <property type="match status" value="1"/>
</dbReference>
<protein>
    <recommendedName>
        <fullName evidence="3">Ataxin-10 domain-containing protein</fullName>
    </recommendedName>
</protein>
<keyword evidence="5" id="KW-1185">Reference proteome</keyword>
<name>A0A6L2PC55_COPFO</name>
<gene>
    <name evidence="4" type="ORF">Cfor_01972</name>
</gene>